<name>A0ABQ5F7I5_9ASTR</name>
<reference evidence="1" key="1">
    <citation type="journal article" date="2022" name="Int. J. Mol. Sci.">
        <title>Draft Genome of Tanacetum Coccineum: Genomic Comparison of Closely Related Tanacetum-Family Plants.</title>
        <authorList>
            <person name="Yamashiro T."/>
            <person name="Shiraishi A."/>
            <person name="Nakayama K."/>
            <person name="Satake H."/>
        </authorList>
    </citation>
    <scope>NUCLEOTIDE SEQUENCE</scope>
</reference>
<organism evidence="1 2">
    <name type="scientific">Tanacetum coccineum</name>
    <dbReference type="NCBI Taxonomy" id="301880"/>
    <lineage>
        <taxon>Eukaryota</taxon>
        <taxon>Viridiplantae</taxon>
        <taxon>Streptophyta</taxon>
        <taxon>Embryophyta</taxon>
        <taxon>Tracheophyta</taxon>
        <taxon>Spermatophyta</taxon>
        <taxon>Magnoliopsida</taxon>
        <taxon>eudicotyledons</taxon>
        <taxon>Gunneridae</taxon>
        <taxon>Pentapetalae</taxon>
        <taxon>asterids</taxon>
        <taxon>campanulids</taxon>
        <taxon>Asterales</taxon>
        <taxon>Asteraceae</taxon>
        <taxon>Asteroideae</taxon>
        <taxon>Anthemideae</taxon>
        <taxon>Anthemidinae</taxon>
        <taxon>Tanacetum</taxon>
    </lineage>
</organism>
<reference evidence="1" key="2">
    <citation type="submission" date="2022-01" db="EMBL/GenBank/DDBJ databases">
        <authorList>
            <person name="Yamashiro T."/>
            <person name="Shiraishi A."/>
            <person name="Satake H."/>
            <person name="Nakayama K."/>
        </authorList>
    </citation>
    <scope>NUCLEOTIDE SEQUENCE</scope>
</reference>
<gene>
    <name evidence="1" type="ORF">Tco_1002225</name>
</gene>
<protein>
    <submittedName>
        <fullName evidence="1">Uncharacterized protein</fullName>
    </submittedName>
</protein>
<dbReference type="EMBL" id="BQNB010017040">
    <property type="protein sequence ID" value="GJT58692.1"/>
    <property type="molecule type" value="Genomic_DNA"/>
</dbReference>
<comment type="caution">
    <text evidence="1">The sequence shown here is derived from an EMBL/GenBank/DDBJ whole genome shotgun (WGS) entry which is preliminary data.</text>
</comment>
<evidence type="ECO:0000313" key="2">
    <source>
        <dbReference type="Proteomes" id="UP001151760"/>
    </source>
</evidence>
<evidence type="ECO:0000313" key="1">
    <source>
        <dbReference type="EMBL" id="GJT58692.1"/>
    </source>
</evidence>
<proteinExistence type="predicted"/>
<sequence>MVQNPWVLIKGVFGIDLESVIVVIDLSFLVVDHLRMLIWPRVDGGIERARVVSSVVFMGWFSMGEDSLDERSMRLVLRIFLGGFWVEELALEAMKMMIKEGDLRVVIRRFGW</sequence>
<accession>A0ABQ5F7I5</accession>
<dbReference type="Proteomes" id="UP001151760">
    <property type="component" value="Unassembled WGS sequence"/>
</dbReference>
<keyword evidence="2" id="KW-1185">Reference proteome</keyword>